<dbReference type="EMBL" id="MRZV01000779">
    <property type="protein sequence ID" value="PIK44394.1"/>
    <property type="molecule type" value="Genomic_DNA"/>
</dbReference>
<keyword evidence="8" id="KW-1185">Reference proteome</keyword>
<comment type="caution">
    <text evidence="7">The sequence shown here is derived from an EMBL/GenBank/DDBJ whole genome shotgun (WGS) entry which is preliminary data.</text>
</comment>
<dbReference type="SUPFAM" id="SSF144091">
    <property type="entry name" value="Rhomboid-like"/>
    <property type="match status" value="1"/>
</dbReference>
<sequence length="366" mass="40156">MASVSPTSPVNADYIRLMFNKSSVVVKSVCVGVVFLYFISIFVDTDSFLNALSVTPGLIFPPGFHFWSLVTHQFVEIHIWFVIIDFAFVLLCGKLLEPIWGALEMLLFFVIVTAGSAICSSVVYVFLYLATFNVEYLFHTHLYGLSAYIVGVTVALKQSIGDHELPPLGLKLRVKDLPLIVVMVSIVMRLLGLVPGSHPCLIITGFMVSWVYLRFYQKLPNAEGRGDMADSFNFASFFPEVVRPPISLAANTVHSFLVKIKVCKKQIRKYDVGAPSSITINLPGTDPADAERRRKIALDALKERLSRVEEQTQWPSMDEASPASPATSTSSTVSKEKVSAETEIASNSSSTAPSATSPDQSVTMGT</sequence>
<evidence type="ECO:0000256" key="4">
    <source>
        <dbReference type="ARBA" id="ARBA00023136"/>
    </source>
</evidence>
<evidence type="ECO:0000256" key="1">
    <source>
        <dbReference type="ARBA" id="ARBA00004141"/>
    </source>
</evidence>
<keyword evidence="2 6" id="KW-0812">Transmembrane</keyword>
<dbReference type="GO" id="GO:0006890">
    <property type="term" value="P:retrograde vesicle-mediated transport, Golgi to endoplasmic reticulum"/>
    <property type="evidence" value="ECO:0007669"/>
    <property type="project" value="InterPro"/>
</dbReference>
<dbReference type="SMART" id="SM01160">
    <property type="entry name" value="DUF1751"/>
    <property type="match status" value="1"/>
</dbReference>
<evidence type="ECO:0000256" key="6">
    <source>
        <dbReference type="SAM" id="Phobius"/>
    </source>
</evidence>
<feature type="region of interest" description="Disordered" evidence="5">
    <location>
        <begin position="307"/>
        <end position="366"/>
    </location>
</feature>
<dbReference type="OrthoDB" id="73612at2759"/>
<keyword evidence="3 6" id="KW-1133">Transmembrane helix</keyword>
<feature type="transmembrane region" description="Helical" evidence="6">
    <location>
        <begin position="77"/>
        <end position="96"/>
    </location>
</feature>
<dbReference type="FunFam" id="1.20.1540.10:FF:000004">
    <property type="entry name" value="Transmembrane protein 115"/>
    <property type="match status" value="1"/>
</dbReference>
<evidence type="ECO:0000256" key="2">
    <source>
        <dbReference type="ARBA" id="ARBA00022692"/>
    </source>
</evidence>
<gene>
    <name evidence="7" type="ORF">BSL78_18754</name>
</gene>
<evidence type="ECO:0000256" key="3">
    <source>
        <dbReference type="ARBA" id="ARBA00022989"/>
    </source>
</evidence>
<comment type="subcellular location">
    <subcellularLocation>
        <location evidence="1">Membrane</location>
        <topology evidence="1">Multi-pass membrane protein</topology>
    </subcellularLocation>
</comment>
<dbReference type="Proteomes" id="UP000230750">
    <property type="component" value="Unassembled WGS sequence"/>
</dbReference>
<dbReference type="PANTHER" id="PTHR13377">
    <property type="entry name" value="PLACENTAL PROTEIN 6"/>
    <property type="match status" value="1"/>
</dbReference>
<reference evidence="7 8" key="1">
    <citation type="journal article" date="2017" name="PLoS Biol.">
        <title>The sea cucumber genome provides insights into morphological evolution and visceral regeneration.</title>
        <authorList>
            <person name="Zhang X."/>
            <person name="Sun L."/>
            <person name="Yuan J."/>
            <person name="Sun Y."/>
            <person name="Gao Y."/>
            <person name="Zhang L."/>
            <person name="Li S."/>
            <person name="Dai H."/>
            <person name="Hamel J.F."/>
            <person name="Liu C."/>
            <person name="Yu Y."/>
            <person name="Liu S."/>
            <person name="Lin W."/>
            <person name="Guo K."/>
            <person name="Jin S."/>
            <person name="Xu P."/>
            <person name="Storey K.B."/>
            <person name="Huan P."/>
            <person name="Zhang T."/>
            <person name="Zhou Y."/>
            <person name="Zhang J."/>
            <person name="Lin C."/>
            <person name="Li X."/>
            <person name="Xing L."/>
            <person name="Huo D."/>
            <person name="Sun M."/>
            <person name="Wang L."/>
            <person name="Mercier A."/>
            <person name="Li F."/>
            <person name="Yang H."/>
            <person name="Xiang J."/>
        </authorList>
    </citation>
    <scope>NUCLEOTIDE SEQUENCE [LARGE SCALE GENOMIC DNA]</scope>
    <source>
        <strain evidence="7">Shaxun</strain>
        <tissue evidence="7">Muscle</tissue>
    </source>
</reference>
<proteinExistence type="predicted"/>
<dbReference type="InterPro" id="IPR035952">
    <property type="entry name" value="Rhomboid-like_sf"/>
</dbReference>
<dbReference type="Pfam" id="PF08551">
    <property type="entry name" value="DUF1751"/>
    <property type="match status" value="1"/>
</dbReference>
<feature type="transmembrane region" description="Helical" evidence="6">
    <location>
        <begin position="136"/>
        <end position="156"/>
    </location>
</feature>
<dbReference type="STRING" id="307972.A0A2G8K8R6"/>
<feature type="compositionally biased region" description="Low complexity" evidence="5">
    <location>
        <begin position="345"/>
        <end position="358"/>
    </location>
</feature>
<dbReference type="GO" id="GO:0005794">
    <property type="term" value="C:Golgi apparatus"/>
    <property type="evidence" value="ECO:0007669"/>
    <property type="project" value="TreeGrafter"/>
</dbReference>
<protein>
    <submittedName>
        <fullName evidence="7">Putative transmembrane protein</fullName>
    </submittedName>
</protein>
<dbReference type="PANTHER" id="PTHR13377:SF3">
    <property type="entry name" value="TRANSMEMBRANE PROTEIN 115"/>
    <property type="match status" value="1"/>
</dbReference>
<dbReference type="InterPro" id="IPR013861">
    <property type="entry name" value="TMEM115/Pdh1/Rbl19"/>
</dbReference>
<accession>A0A2G8K8R6</accession>
<feature type="transmembrane region" description="Helical" evidence="6">
    <location>
        <begin position="200"/>
        <end position="216"/>
    </location>
</feature>
<evidence type="ECO:0000256" key="5">
    <source>
        <dbReference type="SAM" id="MobiDB-lite"/>
    </source>
</evidence>
<dbReference type="AlphaFoldDB" id="A0A2G8K8R6"/>
<evidence type="ECO:0000313" key="7">
    <source>
        <dbReference type="EMBL" id="PIK44394.1"/>
    </source>
</evidence>
<feature type="compositionally biased region" description="Low complexity" evidence="5">
    <location>
        <begin position="320"/>
        <end position="333"/>
    </location>
</feature>
<organism evidence="7 8">
    <name type="scientific">Stichopus japonicus</name>
    <name type="common">Sea cucumber</name>
    <dbReference type="NCBI Taxonomy" id="307972"/>
    <lineage>
        <taxon>Eukaryota</taxon>
        <taxon>Metazoa</taxon>
        <taxon>Echinodermata</taxon>
        <taxon>Eleutherozoa</taxon>
        <taxon>Echinozoa</taxon>
        <taxon>Holothuroidea</taxon>
        <taxon>Aspidochirotacea</taxon>
        <taxon>Aspidochirotida</taxon>
        <taxon>Stichopodidae</taxon>
        <taxon>Apostichopus</taxon>
    </lineage>
</organism>
<keyword evidence="4 6" id="KW-0472">Membrane</keyword>
<name>A0A2G8K8R6_STIJA</name>
<evidence type="ECO:0000313" key="8">
    <source>
        <dbReference type="Proteomes" id="UP000230750"/>
    </source>
</evidence>
<feature type="transmembrane region" description="Helical" evidence="6">
    <location>
        <begin position="24"/>
        <end position="43"/>
    </location>
</feature>
<dbReference type="GO" id="GO:0016020">
    <property type="term" value="C:membrane"/>
    <property type="evidence" value="ECO:0007669"/>
    <property type="project" value="UniProtKB-SubCell"/>
</dbReference>
<dbReference type="Gene3D" id="1.20.1540.10">
    <property type="entry name" value="Rhomboid-like"/>
    <property type="match status" value="1"/>
</dbReference>
<feature type="transmembrane region" description="Helical" evidence="6">
    <location>
        <begin position="108"/>
        <end position="130"/>
    </location>
</feature>